<reference evidence="2" key="1">
    <citation type="journal article" date="2020" name="Nature">
        <title>Giant virus diversity and host interactions through global metagenomics.</title>
        <authorList>
            <person name="Schulz F."/>
            <person name="Roux S."/>
            <person name="Paez-Espino D."/>
            <person name="Jungbluth S."/>
            <person name="Walsh D.A."/>
            <person name="Denef V.J."/>
            <person name="McMahon K.D."/>
            <person name="Konstantinidis K.T."/>
            <person name="Eloe-Fadrosh E.A."/>
            <person name="Kyrpides N.C."/>
            <person name="Woyke T."/>
        </authorList>
    </citation>
    <scope>NUCLEOTIDE SEQUENCE</scope>
    <source>
        <strain evidence="2">GVMAG-S-ERX555907-63</strain>
    </source>
</reference>
<dbReference type="EMBL" id="MN741019">
    <property type="protein sequence ID" value="QHU22876.1"/>
    <property type="molecule type" value="Genomic_DNA"/>
</dbReference>
<dbReference type="AlphaFoldDB" id="A0A6C0L0C5"/>
<accession>A0A6C0L0C5</accession>
<organism evidence="2">
    <name type="scientific">viral metagenome</name>
    <dbReference type="NCBI Taxonomy" id="1070528"/>
    <lineage>
        <taxon>unclassified sequences</taxon>
        <taxon>metagenomes</taxon>
        <taxon>organismal metagenomes</taxon>
    </lineage>
</organism>
<keyword evidence="1" id="KW-0812">Transmembrane</keyword>
<feature type="transmembrane region" description="Helical" evidence="1">
    <location>
        <begin position="82"/>
        <end position="102"/>
    </location>
</feature>
<proteinExistence type="predicted"/>
<evidence type="ECO:0000256" key="1">
    <source>
        <dbReference type="SAM" id="Phobius"/>
    </source>
</evidence>
<evidence type="ECO:0000313" key="2">
    <source>
        <dbReference type="EMBL" id="QHU22876.1"/>
    </source>
</evidence>
<keyword evidence="1" id="KW-0472">Membrane</keyword>
<sequence>MEGIKRDDYDDQTKEIRTGFFQRHKQQLDNAKKAENVDRDWIEDKNRVIQLNQKIHQRRKNFDTYKNSIEVEKILYNRERHYTILLGIANALAIGGCAYVWMK</sequence>
<protein>
    <submittedName>
        <fullName evidence="2">Uncharacterized protein</fullName>
    </submittedName>
</protein>
<name>A0A6C0L0C5_9ZZZZ</name>
<keyword evidence="1" id="KW-1133">Transmembrane helix</keyword>